<evidence type="ECO:0000313" key="1">
    <source>
        <dbReference type="EMBL" id="MVX56046.1"/>
    </source>
</evidence>
<comment type="caution">
    <text evidence="1">The sequence shown here is derived from an EMBL/GenBank/DDBJ whole genome shotgun (WGS) entry which is preliminary data.</text>
</comment>
<dbReference type="RefSeq" id="WP_160334482.1">
    <property type="nucleotide sequence ID" value="NZ_WSRP01000005.1"/>
</dbReference>
<dbReference type="SUPFAM" id="SSF51126">
    <property type="entry name" value="Pectin lyase-like"/>
    <property type="match status" value="1"/>
</dbReference>
<dbReference type="AlphaFoldDB" id="A0A6L6YEN4"/>
<keyword evidence="2" id="KW-1185">Reference proteome</keyword>
<dbReference type="OrthoDB" id="9803285at2"/>
<reference evidence="1 2" key="1">
    <citation type="submission" date="2019-12" db="EMBL/GenBank/DDBJ databases">
        <title>Microbes associate with the intestines of laboratory mice.</title>
        <authorList>
            <person name="Navarre W."/>
            <person name="Wong E."/>
        </authorList>
    </citation>
    <scope>NUCLEOTIDE SEQUENCE [LARGE SCALE GENOMIC DNA]</scope>
    <source>
        <strain evidence="1 2">NM82_D38</strain>
    </source>
</reference>
<name>A0A6L6YEN4_9BURK</name>
<protein>
    <submittedName>
        <fullName evidence="1">DUF3737 family protein</fullName>
    </submittedName>
</protein>
<gene>
    <name evidence="1" type="ORF">E5987_02340</name>
</gene>
<dbReference type="InterPro" id="IPR011050">
    <property type="entry name" value="Pectin_lyase_fold/virulence"/>
</dbReference>
<accession>A0A6L6YEN4</accession>
<dbReference type="InterPro" id="IPR022208">
    <property type="entry name" value="DUF3737"/>
</dbReference>
<dbReference type="Gene3D" id="2.160.20.10">
    <property type="entry name" value="Single-stranded right-handed beta-helix, Pectin lyase-like"/>
    <property type="match status" value="1"/>
</dbReference>
<dbReference type="InterPro" id="IPR012334">
    <property type="entry name" value="Pectin_lyas_fold"/>
</dbReference>
<evidence type="ECO:0000313" key="2">
    <source>
        <dbReference type="Proteomes" id="UP000472580"/>
    </source>
</evidence>
<dbReference type="EMBL" id="WSRP01000005">
    <property type="protein sequence ID" value="MVX56046.1"/>
    <property type="molecule type" value="Genomic_DNA"/>
</dbReference>
<dbReference type="Proteomes" id="UP000472580">
    <property type="component" value="Unassembled WGS sequence"/>
</dbReference>
<proteinExistence type="predicted"/>
<organism evidence="1 2">
    <name type="scientific">Parasutterella muris</name>
    <dbReference type="NCBI Taxonomy" id="2565572"/>
    <lineage>
        <taxon>Bacteria</taxon>
        <taxon>Pseudomonadati</taxon>
        <taxon>Pseudomonadota</taxon>
        <taxon>Betaproteobacteria</taxon>
        <taxon>Burkholderiales</taxon>
        <taxon>Sutterellaceae</taxon>
        <taxon>Parasutterella</taxon>
    </lineage>
</organism>
<dbReference type="Pfam" id="PF12541">
    <property type="entry name" value="DUF3737"/>
    <property type="match status" value="1"/>
</dbReference>
<sequence>MKRIIGRTFEAERSLYRLTDTELIDCVFGGPEDGESPLKHPENFRLKNCDFSLRYPIWHAKDFEIEDCSFDKLARAALWYCYDGKIINTKLHGIKALRDCQNVLLEGCSIKSPEFGWKCRGIMLRDCSIEAEYLFLDTADLTLKNCRQKGKYSFQYIRDLLIEDSELDTKDAFWHSENVTVRNSHLKGEYLAWYSTNLTLENCVIEGTQPLCFCQGLKLINCRMVNCDLAFEFSDVQAKVIGSIDSIKNPRSGRIEADEIKEIILDEPGEAEITELNK</sequence>